<dbReference type="AlphaFoldDB" id="A0A077W3S2"/>
<evidence type="ECO:0000313" key="1">
    <source>
        <dbReference type="EMBL" id="ECA5342755.1"/>
    </source>
</evidence>
<reference evidence="1" key="1">
    <citation type="submission" date="2018-12" db="EMBL/GenBank/DDBJ databases">
        <authorList>
            <person name="Ashton P.M."/>
            <person name="Dallman T."/>
            <person name="Nair S."/>
            <person name="De Pinna E."/>
            <person name="Peters T."/>
            <person name="Grant K."/>
        </authorList>
    </citation>
    <scope>NUCLEOTIDE SEQUENCE</scope>
    <source>
        <strain evidence="1">582921</strain>
    </source>
</reference>
<dbReference type="RefSeq" id="WP_000502666.1">
    <property type="nucleotide sequence ID" value="NC_024983.1"/>
</dbReference>
<proteinExistence type="predicted"/>
<organism evidence="1">
    <name type="scientific">Salmonella typhimurium</name>
    <dbReference type="NCBI Taxonomy" id="90371"/>
    <lineage>
        <taxon>Bacteria</taxon>
        <taxon>Pseudomonadati</taxon>
        <taxon>Pseudomonadota</taxon>
        <taxon>Gammaproteobacteria</taxon>
        <taxon>Enterobacterales</taxon>
        <taxon>Enterobacteriaceae</taxon>
        <taxon>Salmonella</taxon>
    </lineage>
</organism>
<gene>
    <name evidence="1" type="ORF">ELS01_20445</name>
</gene>
<sequence>MGDLVSKNNIDRLERFHSLLAGQYWTSTDSIPEEGIVAGDTLLITSLRYVEDKLHTVILRAHPRVYGQTVAIVTEDSSGNRRERGKEMREHRFLVKDFLSSFVFEPDHKVIRDAELRQAQEEVNSLQASLTALVSDAQGLRDLAIEQLGTDDRENPVTGLSVALVPPQEQQAVTSLAIGSVQNALSSGISDTRIEQIREAALKEGQISTAISKIITQRTQAIANASKRMLPYFEEVAAASLATTEEAMEYVKKIHDGVGSLELYTGKDVEVVNIVKGESAPSHLPLQVVQAKLMVDEELAVWCDLDSWFDFSDMEKFHETLRTSPGLVEQIFPSERSIVCMATTRRYIDYRDPWENHVRNDRNRVVFLLVRDGQNIHQVYSSVESHLGASQLFPSASEQEAHFQGIDGSTIKFEDVSYTDRLKQHDLMALHYRRFLILICGLDHRLKLFGDFYDTNTPYSFLSLEFQERYFQFLHDKDGSGLLGMAETRPSLQSYLEQANSCLQSGSRVMCNWDSLMNPVTAPGAVQEDNSYSGYKWLGRTHKNYEPVIAFRQGDDICVNATVNRYSTDRDFNCKVNLSLFKESSRNDAELGFLCMDTIKAEELEWYIHRRKFRSNHLFYIRFFKMALNYIRAEREAEEPYRQMLSQALADGNIGQPNLRSELIDRCIVAWRADNRGATLEAAMSTEKGSKELLNQLYMLADVGLKHLPGVRNFISSKGYELVRLSVNASGKLVAYAAPANFECDNRMEGHAWVHRMVLATSRNVLNVTHQRFAKMKHFLPAENTLFEDEQLVATWSGKKTAFKSFEEKQRYFDTCSRGAQALKQFLKLNDPVIYTNLLGQWIEAYESINETSEYVQQVSLMAPVAVKSEKGKASLIYIGTKDLADWFYQKAPTPELQALFLEEYLSKFENKEVNKEKLLSRRNTALSLSFYTMDNGEVPDEILVTKSVDNARRWYSGMFTSMPTMLNDQWSCHVAHFSRNGKLYLTPDLVTDEGEPGFDEILGYPRPEGLVPVTVCEFEIDHFNRRGIDANGDKVNITQWVDIYQGEREVTELLGPISEEGVNIKTYRMDTLEQAMKNISRGSTRLRPSTENSEWQQPAEGVSRYVLRSW</sequence>
<comment type="caution">
    <text evidence="1">The sequence shown here is derived from an EMBL/GenBank/DDBJ whole genome shotgun (WGS) entry which is preliminary data.</text>
</comment>
<name>A0A077W3S2_SALTM</name>
<dbReference type="GeneID" id="39817121"/>
<dbReference type="EMBL" id="AAHUQY010000021">
    <property type="protein sequence ID" value="ECA5342755.1"/>
    <property type="molecule type" value="Genomic_DNA"/>
</dbReference>
<accession>A0A077W3S2</accession>
<protein>
    <submittedName>
        <fullName evidence="1">Uncharacterized protein</fullName>
    </submittedName>
</protein>